<protein>
    <submittedName>
        <fullName evidence="4">26S proteasome non-ATPase regulatory subunit 12</fullName>
    </submittedName>
</protein>
<dbReference type="Pfam" id="PF22241">
    <property type="entry name" value="PSMD12-CSN4_N"/>
    <property type="match status" value="1"/>
</dbReference>
<dbReference type="AlphaFoldDB" id="A0A6A4VV54"/>
<keyword evidence="2 4" id="KW-0647">Proteasome</keyword>
<reference evidence="4 5" key="1">
    <citation type="submission" date="2019-07" db="EMBL/GenBank/DDBJ databases">
        <title>Draft genome assembly of a fouling barnacle, Amphibalanus amphitrite (Darwin, 1854): The first reference genome for Thecostraca.</title>
        <authorList>
            <person name="Kim W."/>
        </authorList>
    </citation>
    <scope>NUCLEOTIDE SEQUENCE [LARGE SCALE GENOMIC DNA]</scope>
    <source>
        <strain evidence="4">SNU_AA5</strain>
        <tissue evidence="4">Soma without cirri and trophi</tissue>
    </source>
</reference>
<proteinExistence type="inferred from homology"/>
<sequence length="463" mass="52566">MTGNMLSAATDGGHLVKMEVDYSATCDEKIPALKKEAAEGRVQDAINGLLALEKQTRTGADMHSTSRVLVAIVQVCFDAKDLNLLNESIITLTKRRSQLKQSVAKMVQEACTYVDKLTDKEQKLKLIDTLRTVTEGKIYVEIERARLTHKLAMMKEADGDIVGAADILQEMQVETYGSMEKTEKVTLILEQMRLCLLKKDYIRTQIIAKKINVKFFEAADTHELKMKYYNLMIELDQNIGSNLSICKHYLAIYNTPSVQEDETKKTTALRHAVLYLVLASYDNEQSDLTHRLLQDKTLELIPTYKSFVELFVNAELIRWAALVQMYEAPLRKGSAESPATDVFSDTEAGNKRWQQLKKRCVEHNIDVMSRYYRRVRLSRMAQLLELTEAETEEFLSQMVVGGAIQAKTDRLEGIVSFIKTKDPTDILTEWSSGISSLMMLVTKTTHLINKEEMVHKHLLPSAD</sequence>
<evidence type="ECO:0000313" key="4">
    <source>
        <dbReference type="EMBL" id="KAF0293788.1"/>
    </source>
</evidence>
<dbReference type="InterPro" id="IPR036388">
    <property type="entry name" value="WH-like_DNA-bd_sf"/>
</dbReference>
<dbReference type="Gene3D" id="1.10.10.10">
    <property type="entry name" value="Winged helix-like DNA-binding domain superfamily/Winged helix DNA-binding domain"/>
    <property type="match status" value="1"/>
</dbReference>
<evidence type="ECO:0000313" key="5">
    <source>
        <dbReference type="Proteomes" id="UP000440578"/>
    </source>
</evidence>
<dbReference type="InterPro" id="IPR000717">
    <property type="entry name" value="PCI_dom"/>
</dbReference>
<accession>A0A6A4VV54</accession>
<dbReference type="GO" id="GO:0005737">
    <property type="term" value="C:cytoplasm"/>
    <property type="evidence" value="ECO:0007669"/>
    <property type="project" value="TreeGrafter"/>
</dbReference>
<feature type="domain" description="PCI" evidence="3">
    <location>
        <begin position="244"/>
        <end position="422"/>
    </location>
</feature>
<dbReference type="OrthoDB" id="268763at2759"/>
<dbReference type="GO" id="GO:0008541">
    <property type="term" value="C:proteasome regulatory particle, lid subcomplex"/>
    <property type="evidence" value="ECO:0007669"/>
    <property type="project" value="TreeGrafter"/>
</dbReference>
<dbReference type="SMART" id="SM00088">
    <property type="entry name" value="PINT"/>
    <property type="match status" value="1"/>
</dbReference>
<dbReference type="PANTHER" id="PTHR10855:SF1">
    <property type="entry name" value="26S PROTEASOME NON-ATPASE REGULATORY SUBUNIT 12"/>
    <property type="match status" value="1"/>
</dbReference>
<dbReference type="EMBL" id="VIIS01001721">
    <property type="protein sequence ID" value="KAF0293788.1"/>
    <property type="molecule type" value="Genomic_DNA"/>
</dbReference>
<dbReference type="FunFam" id="1.10.10.10:FF:000070">
    <property type="entry name" value="26S proteasome non-ATPase regulatory subunit 12"/>
    <property type="match status" value="1"/>
</dbReference>
<dbReference type="InterPro" id="IPR054559">
    <property type="entry name" value="PSMD12-CSN4-like_N"/>
</dbReference>
<dbReference type="GO" id="GO:0005634">
    <property type="term" value="C:nucleus"/>
    <property type="evidence" value="ECO:0007669"/>
    <property type="project" value="UniProtKB-ARBA"/>
</dbReference>
<organism evidence="4 5">
    <name type="scientific">Amphibalanus amphitrite</name>
    <name type="common">Striped barnacle</name>
    <name type="synonym">Balanus amphitrite</name>
    <dbReference type="NCBI Taxonomy" id="1232801"/>
    <lineage>
        <taxon>Eukaryota</taxon>
        <taxon>Metazoa</taxon>
        <taxon>Ecdysozoa</taxon>
        <taxon>Arthropoda</taxon>
        <taxon>Crustacea</taxon>
        <taxon>Multicrustacea</taxon>
        <taxon>Cirripedia</taxon>
        <taxon>Thoracica</taxon>
        <taxon>Thoracicalcarea</taxon>
        <taxon>Balanomorpha</taxon>
        <taxon>Balanoidea</taxon>
        <taxon>Balanidae</taxon>
        <taxon>Amphibalaninae</taxon>
        <taxon>Amphibalanus</taxon>
    </lineage>
</organism>
<evidence type="ECO:0000259" key="3">
    <source>
        <dbReference type="PROSITE" id="PS50250"/>
    </source>
</evidence>
<comment type="caution">
    <text evidence="4">The sequence shown here is derived from an EMBL/GenBank/DDBJ whole genome shotgun (WGS) entry which is preliminary data.</text>
</comment>
<dbReference type="PROSITE" id="PS50250">
    <property type="entry name" value="PCI"/>
    <property type="match status" value="1"/>
</dbReference>
<dbReference type="InterPro" id="IPR040134">
    <property type="entry name" value="PSMD12/CSN4"/>
</dbReference>
<dbReference type="Pfam" id="PF18098">
    <property type="entry name" value="RPN5_C"/>
    <property type="match status" value="1"/>
</dbReference>
<evidence type="ECO:0000256" key="2">
    <source>
        <dbReference type="ARBA" id="ARBA00022942"/>
    </source>
</evidence>
<comment type="similarity">
    <text evidence="1">Belongs to the proteasome subunit p55 family.</text>
</comment>
<gene>
    <name evidence="4" type="primary">Psmd12</name>
    <name evidence="4" type="ORF">FJT64_008482</name>
</gene>
<dbReference type="PANTHER" id="PTHR10855">
    <property type="entry name" value="26S PROTEASOME NON-ATPASE REGULATORY SUBUNIT 12/COP9 SIGNALOSOME COMPLEX SUBUNIT 4"/>
    <property type="match status" value="1"/>
</dbReference>
<dbReference type="InterPro" id="IPR036390">
    <property type="entry name" value="WH_DNA-bd_sf"/>
</dbReference>
<name>A0A6A4VV54_AMPAM</name>
<dbReference type="Proteomes" id="UP000440578">
    <property type="component" value="Unassembled WGS sequence"/>
</dbReference>
<keyword evidence="5" id="KW-1185">Reference proteome</keyword>
<dbReference type="InterPro" id="IPR040896">
    <property type="entry name" value="RPN5_C"/>
</dbReference>
<evidence type="ECO:0000256" key="1">
    <source>
        <dbReference type="ARBA" id="ARBA00006397"/>
    </source>
</evidence>
<dbReference type="Pfam" id="PF01399">
    <property type="entry name" value="PCI"/>
    <property type="match status" value="1"/>
</dbReference>
<dbReference type="SUPFAM" id="SSF46785">
    <property type="entry name" value="Winged helix' DNA-binding domain"/>
    <property type="match status" value="1"/>
</dbReference>